<keyword evidence="12" id="KW-0333">Golgi apparatus</keyword>
<dbReference type="Gene3D" id="1.10.238.10">
    <property type="entry name" value="EF-hand"/>
    <property type="match status" value="1"/>
</dbReference>
<feature type="domain" description="Rab-GAP TBC" evidence="17">
    <location>
        <begin position="497"/>
        <end position="684"/>
    </location>
</feature>
<organism evidence="18 19">
    <name type="scientific">Knipowitschia caucasica</name>
    <name type="common">Caucasian dwarf goby</name>
    <name type="synonym">Pomatoschistus caucasicus</name>
    <dbReference type="NCBI Taxonomy" id="637954"/>
    <lineage>
        <taxon>Eukaryota</taxon>
        <taxon>Metazoa</taxon>
        <taxon>Chordata</taxon>
        <taxon>Craniata</taxon>
        <taxon>Vertebrata</taxon>
        <taxon>Euteleostomi</taxon>
        <taxon>Actinopterygii</taxon>
        <taxon>Neopterygii</taxon>
        <taxon>Teleostei</taxon>
        <taxon>Neoteleostei</taxon>
        <taxon>Acanthomorphata</taxon>
        <taxon>Gobiaria</taxon>
        <taxon>Gobiiformes</taxon>
        <taxon>Gobioidei</taxon>
        <taxon>Gobiidae</taxon>
        <taxon>Gobiinae</taxon>
        <taxon>Knipowitschia</taxon>
    </lineage>
</organism>
<dbReference type="GO" id="GO:0000139">
    <property type="term" value="C:Golgi membrane"/>
    <property type="evidence" value="ECO:0007669"/>
    <property type="project" value="UniProtKB-SubCell"/>
</dbReference>
<sequence length="1468" mass="167724">MWLNPEEVLVKNALKLWITEKSNAYFLLQRRRGHGESTARITGLLVGALDTVLDSNARVAPFRILLQIPGAQISWVIASGAVVEEVNRHWDWLSRNLLHSLSVFENKDDLASFVKGKVKGLIAEEVRGRQAALEDDPGRFRDALLKFERHFSLPSSEKLVTYFSCCCWKGRVPRQGFLFLSTNHVSFYSFLLGKEVKFVIPWAEVVRLERVSSGLMHDAVRLVTRQKLREFSMFLNRDEAFGVIAQMCDIALRRLLDSEGLELDRQLLQPRLITKRVLEEQALRQYVLALFRLPRSERLLEVASCSVWTPHARAHTVGTLYSTDNYLCFSSREEGICTLILPLQEVLSVEKAESTSVLPNPVIVSVRSKKAFQFIELQERDELVENLSLRLRALQWKVSVFRDKGRGKRSLSAPTPYYTFYYDSSVSDEEEMEEQVLRNTVNSEALMTAFHQHQPETNGNQSLEKLKQRLWEDHFSEFGRGVHMFRTEKVQKLVAMGVPESLRGELWMTLSDACSELESHEGYYSSLVQKSMGQNTLATDEIERDLHRSLPDHPAFQNPTGIAALRRVLTAYAHRNPKIGYCQSMNILASVLLLYAREEEAFWLLVCVCERMLPDYFNRRVIGAQVDQSVFEELIRERLPELADHFPDLSSLSSVSLSWFLTLFLSVLPFNCAVRVVDCFFYSGIRAIFQLGLAVLEANTAQLCPCTDDGQALMILTGFLEQVGTEESPSAPLPPPLPPFAEDESEVLTVKSTNITELINEASEKFGDLSVKQIERLRCRHRIQVLQAHEDTTKENAMRVVSAEVSMSQQNLSAAYDLFKTEHLVSLYWGDSSSVAAAEASSWRQTEAGRSFTERQYRLDRAQFKSLYCLLLPWPLHCEQHTDTLGNRTFTLLHTDGLVGFREFAAWLDTLYCGELSEKIRLLYRLHIPPALTETEDDPLLLKNPLLSSNRPLYVSRPQEESGEKSYQEQLKQMLKDLGKEKEKESEKPLPPMNQREFIQFCKTLYGLFHGDHDENDLFQAIATVTSLVLQIGEAGNQTSPSGDPPESDWTVSFAQILASLLTEQALVNFFEKPAELTAKLTSAKEKQYHQRAALLSLQQKCLIQGHTGVNLSLHTMRRLRIHTLVLVGCLLLFLLVSLRSQTKETVDSGLTQDWPQCEPAWSEARAPGFGALAPHIQDFLLYHHCRHFPLVLDVPEKCQGSVFLLLVVKSAPGNYDQREVLRKTWAQERQVNGLWIRRVFVSGTTGTGVDRERLDQLLRHEQSENRDILQWDFQESFFNLTLKQVLFLEWMKQRCPDAQFLLNGDDDVFANTDAMVQYLQDLPRDQHLYTGFVFDHNEPIRDQTSKYYVPEQIQASNIYPPYCGGGGFLLSARTAMKIYNVSKHVPVHPIDDVYIGLCAERAGLRPTPHVGVRTAGLQISDWAKLDEQDPCFVREFLLVHRFLPSQIYLMWKQLQQQSLKCRPLFWG</sequence>
<keyword evidence="10" id="KW-0735">Signal-anchor</keyword>
<evidence type="ECO:0000256" key="15">
    <source>
        <dbReference type="ARBA" id="ARBA00043952"/>
    </source>
</evidence>
<keyword evidence="19" id="KW-1185">Reference proteome</keyword>
<dbReference type="Gene3D" id="2.30.29.30">
    <property type="entry name" value="Pleckstrin-homology domain (PH domain)/Phosphotyrosine-binding domain (PTB)"/>
    <property type="match status" value="2"/>
</dbReference>
<evidence type="ECO:0000256" key="10">
    <source>
        <dbReference type="ARBA" id="ARBA00022968"/>
    </source>
</evidence>
<dbReference type="SUPFAM" id="SSF47923">
    <property type="entry name" value="Ypt/Rab-GAP domain of gyp1p"/>
    <property type="match status" value="2"/>
</dbReference>
<dbReference type="FunFam" id="1.10.472.80:FF:000023">
    <property type="entry name" value="TBC1 domain family member 8B"/>
    <property type="match status" value="1"/>
</dbReference>
<keyword evidence="14" id="KW-0325">Glycoprotein</keyword>
<comment type="pathway">
    <text evidence="15">Protein modification.</text>
</comment>
<keyword evidence="11" id="KW-1133">Transmembrane helix</keyword>
<keyword evidence="4" id="KW-0343">GTPase activation</keyword>
<evidence type="ECO:0000256" key="4">
    <source>
        <dbReference type="ARBA" id="ARBA00022468"/>
    </source>
</evidence>
<dbReference type="InterPro" id="IPR011993">
    <property type="entry name" value="PH-like_dom_sf"/>
</dbReference>
<dbReference type="PANTHER" id="PTHR47666:SF2">
    <property type="entry name" value="TBC1 DOMAIN FAMILY MEMBER 8 ISOFORM X1"/>
    <property type="match status" value="1"/>
</dbReference>
<dbReference type="Gene3D" id="3.90.550.50">
    <property type="match status" value="1"/>
</dbReference>
<dbReference type="Pfam" id="PF00566">
    <property type="entry name" value="RabGAP-TBC"/>
    <property type="match status" value="1"/>
</dbReference>
<evidence type="ECO:0000256" key="5">
    <source>
        <dbReference type="ARBA" id="ARBA00022490"/>
    </source>
</evidence>
<dbReference type="InterPro" id="IPR002659">
    <property type="entry name" value="Glyco_trans_31"/>
</dbReference>
<dbReference type="EMBL" id="OZ035837">
    <property type="protein sequence ID" value="CAL1581435.1"/>
    <property type="molecule type" value="Genomic_DNA"/>
</dbReference>
<keyword evidence="6" id="KW-0328">Glycosyltransferase</keyword>
<dbReference type="Gene3D" id="1.10.472.80">
    <property type="entry name" value="Ypt/Rab-GAP domain of gyp1p, domain 3"/>
    <property type="match status" value="1"/>
</dbReference>
<dbReference type="GO" id="GO:0016266">
    <property type="term" value="P:protein O-linked glycosylation via N-acetyl-galactosamine"/>
    <property type="evidence" value="ECO:0007669"/>
    <property type="project" value="UniProtKB-ARBA"/>
</dbReference>
<protein>
    <recommendedName>
        <fullName evidence="16">TBC1 domain family member 8B</fullName>
    </recommendedName>
</protein>
<evidence type="ECO:0000256" key="14">
    <source>
        <dbReference type="ARBA" id="ARBA00023180"/>
    </source>
</evidence>
<comment type="subcellular location">
    <subcellularLocation>
        <location evidence="2">Cytoplasm</location>
        <location evidence="2">Cytosol</location>
    </subcellularLocation>
    <subcellularLocation>
        <location evidence="1">Golgi apparatus membrane</location>
        <topology evidence="1">Single-pass type II membrane protein</topology>
    </subcellularLocation>
</comment>
<dbReference type="SMART" id="SM00164">
    <property type="entry name" value="TBC"/>
    <property type="match status" value="1"/>
</dbReference>
<evidence type="ECO:0000256" key="7">
    <source>
        <dbReference type="ARBA" id="ARBA00022679"/>
    </source>
</evidence>
<keyword evidence="8" id="KW-0812">Transmembrane</keyword>
<evidence type="ECO:0000256" key="3">
    <source>
        <dbReference type="ARBA" id="ARBA00008661"/>
    </source>
</evidence>
<dbReference type="InterPro" id="IPR035969">
    <property type="entry name" value="Rab-GAP_TBC_sf"/>
</dbReference>
<dbReference type="Proteomes" id="UP001497482">
    <property type="component" value="Chromosome 15"/>
</dbReference>
<dbReference type="PROSITE" id="PS50086">
    <property type="entry name" value="TBC_RABGAP"/>
    <property type="match status" value="1"/>
</dbReference>
<dbReference type="FunFam" id="3.90.550.50:FF:000009">
    <property type="entry name" value="Hexosyltransferase"/>
    <property type="match status" value="1"/>
</dbReference>
<comment type="similarity">
    <text evidence="3">Belongs to the glycosyltransferase 31 family.</text>
</comment>
<keyword evidence="13" id="KW-0472">Membrane</keyword>
<evidence type="ECO:0000259" key="17">
    <source>
        <dbReference type="PROSITE" id="PS50086"/>
    </source>
</evidence>
<evidence type="ECO:0000256" key="12">
    <source>
        <dbReference type="ARBA" id="ARBA00023034"/>
    </source>
</evidence>
<dbReference type="FunFam" id="1.10.8.270:FF:000002">
    <property type="entry name" value="TBC1 domain family member 9B"/>
    <property type="match status" value="1"/>
</dbReference>
<dbReference type="InterPro" id="IPR004182">
    <property type="entry name" value="GRAM"/>
</dbReference>
<dbReference type="Pfam" id="PF01762">
    <property type="entry name" value="Galactosyl_T"/>
    <property type="match status" value="1"/>
</dbReference>
<dbReference type="GO" id="GO:0008499">
    <property type="term" value="F:N-acetyl-beta-D-glucosaminide beta-(1,3)-galactosyltransferase activity"/>
    <property type="evidence" value="ECO:0007669"/>
    <property type="project" value="UniProtKB-ARBA"/>
</dbReference>
<evidence type="ECO:0000256" key="8">
    <source>
        <dbReference type="ARBA" id="ARBA00022692"/>
    </source>
</evidence>
<evidence type="ECO:0000256" key="13">
    <source>
        <dbReference type="ARBA" id="ARBA00023136"/>
    </source>
</evidence>
<dbReference type="Gene3D" id="1.10.10.750">
    <property type="entry name" value="Ypt/Rab-GAP domain of gyp1p, domain 1"/>
    <property type="match status" value="1"/>
</dbReference>
<evidence type="ECO:0000313" key="18">
    <source>
        <dbReference type="EMBL" id="CAL1581435.1"/>
    </source>
</evidence>
<dbReference type="InterPro" id="IPR000195">
    <property type="entry name" value="Rab-GAP-TBC_dom"/>
</dbReference>
<name>A0AAV2JVC3_KNICA</name>
<dbReference type="SMART" id="SM00568">
    <property type="entry name" value="GRAM"/>
    <property type="match status" value="2"/>
</dbReference>
<evidence type="ECO:0000313" key="19">
    <source>
        <dbReference type="Proteomes" id="UP001497482"/>
    </source>
</evidence>
<dbReference type="GO" id="GO:0005096">
    <property type="term" value="F:GTPase activator activity"/>
    <property type="evidence" value="ECO:0007669"/>
    <property type="project" value="UniProtKB-KW"/>
</dbReference>
<reference evidence="18 19" key="1">
    <citation type="submission" date="2024-04" db="EMBL/GenBank/DDBJ databases">
        <authorList>
            <person name="Waldvogel A.-M."/>
            <person name="Schoenle A."/>
        </authorList>
    </citation>
    <scope>NUCLEOTIDE SEQUENCE [LARGE SCALE GENOMIC DNA]</scope>
</reference>
<dbReference type="Pfam" id="PF02893">
    <property type="entry name" value="GRAM"/>
    <property type="match status" value="2"/>
</dbReference>
<keyword evidence="9" id="KW-0677">Repeat</keyword>
<evidence type="ECO:0000256" key="1">
    <source>
        <dbReference type="ARBA" id="ARBA00004323"/>
    </source>
</evidence>
<proteinExistence type="inferred from homology"/>
<evidence type="ECO:0000256" key="6">
    <source>
        <dbReference type="ARBA" id="ARBA00022676"/>
    </source>
</evidence>
<dbReference type="GO" id="GO:0003094">
    <property type="term" value="P:glomerular filtration"/>
    <property type="evidence" value="ECO:0007669"/>
    <property type="project" value="UniProtKB-ARBA"/>
</dbReference>
<evidence type="ECO:0000256" key="16">
    <source>
        <dbReference type="ARBA" id="ARBA00067411"/>
    </source>
</evidence>
<evidence type="ECO:0000256" key="11">
    <source>
        <dbReference type="ARBA" id="ARBA00022989"/>
    </source>
</evidence>
<evidence type="ECO:0000256" key="2">
    <source>
        <dbReference type="ARBA" id="ARBA00004514"/>
    </source>
</evidence>
<dbReference type="Gene3D" id="1.10.8.270">
    <property type="entry name" value="putative rabgap domain of human tbc1 domain family member 14 like domains"/>
    <property type="match status" value="1"/>
</dbReference>
<evidence type="ECO:0000256" key="9">
    <source>
        <dbReference type="ARBA" id="ARBA00022737"/>
    </source>
</evidence>
<gene>
    <name evidence="18" type="ORF">KC01_LOCUS12196</name>
</gene>
<keyword evidence="5" id="KW-0963">Cytoplasm</keyword>
<dbReference type="FunFam" id="2.30.29.30:FF:000013">
    <property type="entry name" value="Putative TBC1 domain family member 8B"/>
    <property type="match status" value="1"/>
</dbReference>
<accession>A0AAV2JVC3</accession>
<dbReference type="GO" id="GO:0005829">
    <property type="term" value="C:cytosol"/>
    <property type="evidence" value="ECO:0007669"/>
    <property type="project" value="UniProtKB-SubCell"/>
</dbReference>
<keyword evidence="7" id="KW-0808">Transferase</keyword>
<dbReference type="PANTHER" id="PTHR47666">
    <property type="entry name" value="PROTEIN VASCULAR ASSOCIATED DEATH 1, CHLOROPLASTIC"/>
    <property type="match status" value="1"/>
</dbReference>